<dbReference type="Pfam" id="PF00782">
    <property type="entry name" value="DSPc"/>
    <property type="match status" value="1"/>
</dbReference>
<keyword evidence="4" id="KW-1185">Reference proteome</keyword>
<dbReference type="InterPro" id="IPR000387">
    <property type="entry name" value="Tyr_Pase_dom"/>
</dbReference>
<dbReference type="Proteomes" id="UP000054558">
    <property type="component" value="Unassembled WGS sequence"/>
</dbReference>
<dbReference type="GO" id="GO:0016791">
    <property type="term" value="F:phosphatase activity"/>
    <property type="evidence" value="ECO:0007669"/>
    <property type="project" value="UniProtKB-ARBA"/>
</dbReference>
<dbReference type="PANTHER" id="PTHR47216">
    <property type="match status" value="1"/>
</dbReference>
<evidence type="ECO:0000259" key="2">
    <source>
        <dbReference type="PROSITE" id="PS50056"/>
    </source>
</evidence>
<feature type="signal peptide" evidence="1">
    <location>
        <begin position="1"/>
        <end position="17"/>
    </location>
</feature>
<dbReference type="AlphaFoldDB" id="A0A1Y1HPZ0"/>
<dbReference type="PROSITE" id="PS50056">
    <property type="entry name" value="TYR_PHOSPHATASE_2"/>
    <property type="match status" value="1"/>
</dbReference>
<accession>A0A1Y1HPZ0</accession>
<dbReference type="InterPro" id="IPR029021">
    <property type="entry name" value="Prot-tyrosine_phosphatase-like"/>
</dbReference>
<dbReference type="OrthoDB" id="1890923at2759"/>
<dbReference type="OMA" id="WACQKRS"/>
<evidence type="ECO:0000313" key="3">
    <source>
        <dbReference type="EMBL" id="GAQ79051.1"/>
    </source>
</evidence>
<gene>
    <name evidence="3" type="ORF">KFL_000230300</name>
</gene>
<dbReference type="SUPFAM" id="SSF52799">
    <property type="entry name" value="(Phosphotyrosine protein) phosphatases II"/>
    <property type="match status" value="1"/>
</dbReference>
<feature type="domain" description="Tyrosine specific protein phosphatases" evidence="2">
    <location>
        <begin position="150"/>
        <end position="219"/>
    </location>
</feature>
<dbReference type="PANTHER" id="PTHR47216:SF4">
    <property type="entry name" value="OS01G0859400 PROTEIN"/>
    <property type="match status" value="1"/>
</dbReference>
<dbReference type="InterPro" id="IPR000340">
    <property type="entry name" value="Dual-sp_phosphatase_cat-dom"/>
</dbReference>
<dbReference type="EMBL" id="DF236972">
    <property type="protein sequence ID" value="GAQ79051.1"/>
    <property type="molecule type" value="Genomic_DNA"/>
</dbReference>
<sequence>MGLAAKLLLVCSPLAYAALKAPSAPLRFALGYSAGVGFVIAGAASLDIPWLLGKRRRDGSVPLWSYLLFSSFHMGFRVYVKVRRLVSEEPVYTKVTPEWYVGGWPFAPGDVPAGKPAVVDCTCELQRTAVVADLPYLNLPAFDSRVPKLEYFDEGVRWSLEQQQAGRPVFVHCAFGHGRSVALLCACLVAQGAVSSWQEAFALIKSVRPHVRMNRIQRETLMRWCERYSQNAKT</sequence>
<evidence type="ECO:0000313" key="4">
    <source>
        <dbReference type="Proteomes" id="UP000054558"/>
    </source>
</evidence>
<evidence type="ECO:0000256" key="1">
    <source>
        <dbReference type="SAM" id="SignalP"/>
    </source>
</evidence>
<feature type="chain" id="PRO_5012665926" evidence="1">
    <location>
        <begin position="18"/>
        <end position="234"/>
    </location>
</feature>
<organism evidence="3 4">
    <name type="scientific">Klebsormidium nitens</name>
    <name type="common">Green alga</name>
    <name type="synonym">Ulothrix nitens</name>
    <dbReference type="NCBI Taxonomy" id="105231"/>
    <lineage>
        <taxon>Eukaryota</taxon>
        <taxon>Viridiplantae</taxon>
        <taxon>Streptophyta</taxon>
        <taxon>Klebsormidiophyceae</taxon>
        <taxon>Klebsormidiales</taxon>
        <taxon>Klebsormidiaceae</taxon>
        <taxon>Klebsormidium</taxon>
    </lineage>
</organism>
<dbReference type="Gene3D" id="3.90.190.10">
    <property type="entry name" value="Protein tyrosine phosphatase superfamily"/>
    <property type="match status" value="1"/>
</dbReference>
<name>A0A1Y1HPZ0_KLENI</name>
<protein>
    <submittedName>
        <fullName evidence="3">Putative Dual specificity phosphatase</fullName>
    </submittedName>
</protein>
<keyword evidence="1" id="KW-0732">Signal</keyword>
<dbReference type="SMART" id="SM00195">
    <property type="entry name" value="DSPc"/>
    <property type="match status" value="1"/>
</dbReference>
<reference evidence="3 4" key="1">
    <citation type="journal article" date="2014" name="Nat. Commun.">
        <title>Klebsormidium flaccidum genome reveals primary factors for plant terrestrial adaptation.</title>
        <authorList>
            <person name="Hori K."/>
            <person name="Maruyama F."/>
            <person name="Fujisawa T."/>
            <person name="Togashi T."/>
            <person name="Yamamoto N."/>
            <person name="Seo M."/>
            <person name="Sato S."/>
            <person name="Yamada T."/>
            <person name="Mori H."/>
            <person name="Tajima N."/>
            <person name="Moriyama T."/>
            <person name="Ikeuchi M."/>
            <person name="Watanabe M."/>
            <person name="Wada H."/>
            <person name="Kobayashi K."/>
            <person name="Saito M."/>
            <person name="Masuda T."/>
            <person name="Sasaki-Sekimoto Y."/>
            <person name="Mashiguchi K."/>
            <person name="Awai K."/>
            <person name="Shimojima M."/>
            <person name="Masuda S."/>
            <person name="Iwai M."/>
            <person name="Nobusawa T."/>
            <person name="Narise T."/>
            <person name="Kondo S."/>
            <person name="Saito H."/>
            <person name="Sato R."/>
            <person name="Murakawa M."/>
            <person name="Ihara Y."/>
            <person name="Oshima-Yamada Y."/>
            <person name="Ohtaka K."/>
            <person name="Satoh M."/>
            <person name="Sonobe K."/>
            <person name="Ishii M."/>
            <person name="Ohtani R."/>
            <person name="Kanamori-Sato M."/>
            <person name="Honoki R."/>
            <person name="Miyazaki D."/>
            <person name="Mochizuki H."/>
            <person name="Umetsu J."/>
            <person name="Higashi K."/>
            <person name="Shibata D."/>
            <person name="Kamiya Y."/>
            <person name="Sato N."/>
            <person name="Nakamura Y."/>
            <person name="Tabata S."/>
            <person name="Ida S."/>
            <person name="Kurokawa K."/>
            <person name="Ohta H."/>
        </authorList>
    </citation>
    <scope>NUCLEOTIDE SEQUENCE [LARGE SCALE GENOMIC DNA]</scope>
    <source>
        <strain evidence="3 4">NIES-2285</strain>
    </source>
</reference>
<proteinExistence type="predicted"/>
<dbReference type="STRING" id="105231.A0A1Y1HPZ0"/>
<dbReference type="InterPro" id="IPR020422">
    <property type="entry name" value="TYR_PHOSPHATASE_DUAL_dom"/>
</dbReference>
<dbReference type="CDD" id="cd14527">
    <property type="entry name" value="DSP_bac"/>
    <property type="match status" value="1"/>
</dbReference>